<evidence type="ECO:0000256" key="1">
    <source>
        <dbReference type="SAM" id="MobiDB-lite"/>
    </source>
</evidence>
<protein>
    <submittedName>
        <fullName evidence="3">Uncharacterized protein</fullName>
    </submittedName>
</protein>
<feature type="region of interest" description="Disordered" evidence="1">
    <location>
        <begin position="118"/>
        <end position="141"/>
    </location>
</feature>
<gene>
    <name evidence="3" type="ORF">SISSUDRAFT_126623</name>
</gene>
<dbReference type="AlphaFoldDB" id="A0A166AZD4"/>
<reference evidence="3 4" key="1">
    <citation type="journal article" date="2016" name="Mol. Biol. Evol.">
        <title>Comparative Genomics of Early-Diverging Mushroom-Forming Fungi Provides Insights into the Origins of Lignocellulose Decay Capabilities.</title>
        <authorList>
            <person name="Nagy L.G."/>
            <person name="Riley R."/>
            <person name="Tritt A."/>
            <person name="Adam C."/>
            <person name="Daum C."/>
            <person name="Floudas D."/>
            <person name="Sun H."/>
            <person name="Yadav J.S."/>
            <person name="Pangilinan J."/>
            <person name="Larsson K.H."/>
            <person name="Matsuura K."/>
            <person name="Barry K."/>
            <person name="Labutti K."/>
            <person name="Kuo R."/>
            <person name="Ohm R.A."/>
            <person name="Bhattacharya S.S."/>
            <person name="Shirouzu T."/>
            <person name="Yoshinaga Y."/>
            <person name="Martin F.M."/>
            <person name="Grigoriev I.V."/>
            <person name="Hibbett D.S."/>
        </authorList>
    </citation>
    <scope>NUCLEOTIDE SEQUENCE [LARGE SCALE GENOMIC DNA]</scope>
    <source>
        <strain evidence="3 4">HHB10207 ss-3</strain>
    </source>
</reference>
<keyword evidence="4" id="KW-1185">Reference proteome</keyword>
<evidence type="ECO:0000313" key="4">
    <source>
        <dbReference type="Proteomes" id="UP000076798"/>
    </source>
</evidence>
<sequence>MMHWIHLRSYKSPWATIIFDHQSAIPFSHPNSPSFSLSFFFLFLSVLSLFSARHRMVAFKSATFISLFAFAYYLRKSDPSAVIVNTSFSSSISPLFDDSMDSIKPTLYNPQAPYRSAYPRATSFPRPRTVGCGGPGEPSCD</sequence>
<evidence type="ECO:0000313" key="3">
    <source>
        <dbReference type="EMBL" id="KZT35848.1"/>
    </source>
</evidence>
<keyword evidence="2" id="KW-1133">Transmembrane helix</keyword>
<accession>A0A166AZD4</accession>
<feature type="compositionally biased region" description="Gly residues" evidence="1">
    <location>
        <begin position="131"/>
        <end position="141"/>
    </location>
</feature>
<keyword evidence="2" id="KW-0812">Transmembrane</keyword>
<name>A0A166AZD4_9AGAM</name>
<dbReference type="EMBL" id="KV428126">
    <property type="protein sequence ID" value="KZT35848.1"/>
    <property type="molecule type" value="Genomic_DNA"/>
</dbReference>
<organism evidence="3 4">
    <name type="scientific">Sistotremastrum suecicum HHB10207 ss-3</name>
    <dbReference type="NCBI Taxonomy" id="1314776"/>
    <lineage>
        <taxon>Eukaryota</taxon>
        <taxon>Fungi</taxon>
        <taxon>Dikarya</taxon>
        <taxon>Basidiomycota</taxon>
        <taxon>Agaricomycotina</taxon>
        <taxon>Agaricomycetes</taxon>
        <taxon>Sistotremastrales</taxon>
        <taxon>Sistotremastraceae</taxon>
        <taxon>Sistotremastrum</taxon>
    </lineage>
</organism>
<evidence type="ECO:0000256" key="2">
    <source>
        <dbReference type="SAM" id="Phobius"/>
    </source>
</evidence>
<dbReference type="Proteomes" id="UP000076798">
    <property type="component" value="Unassembled WGS sequence"/>
</dbReference>
<proteinExistence type="predicted"/>
<feature type="transmembrane region" description="Helical" evidence="2">
    <location>
        <begin position="33"/>
        <end position="50"/>
    </location>
</feature>
<keyword evidence="2" id="KW-0472">Membrane</keyword>